<dbReference type="Gramene" id="C.cajan_29940.t">
    <property type="protein sequence ID" value="C.cajan_29940.t"/>
    <property type="gene ID" value="C.cajan_29940"/>
</dbReference>
<dbReference type="GO" id="GO:0035251">
    <property type="term" value="F:UDP-glucosyltransferase activity"/>
    <property type="evidence" value="ECO:0007669"/>
    <property type="project" value="TreeGrafter"/>
</dbReference>
<proteinExistence type="inferred from homology"/>
<evidence type="ECO:0000259" key="4">
    <source>
        <dbReference type="Pfam" id="PF26168"/>
    </source>
</evidence>
<dbReference type="Pfam" id="PF00201">
    <property type="entry name" value="UDPGT"/>
    <property type="match status" value="1"/>
</dbReference>
<dbReference type="FunFam" id="3.40.50.2000:FF:000063">
    <property type="entry name" value="Glycosyltransferase"/>
    <property type="match status" value="1"/>
</dbReference>
<reference evidence="5" key="1">
    <citation type="journal article" date="2012" name="Nat. Biotechnol.">
        <title>Draft genome sequence of pigeonpea (Cajanus cajan), an orphan legume crop of resource-poor farmers.</title>
        <authorList>
            <person name="Varshney R.K."/>
            <person name="Chen W."/>
            <person name="Li Y."/>
            <person name="Bharti A.K."/>
            <person name="Saxena R.K."/>
            <person name="Schlueter J.A."/>
            <person name="Donoghue M.T."/>
            <person name="Azam S."/>
            <person name="Fan G."/>
            <person name="Whaley A.M."/>
            <person name="Farmer A.D."/>
            <person name="Sheridan J."/>
            <person name="Iwata A."/>
            <person name="Tuteja R."/>
            <person name="Penmetsa R.V."/>
            <person name="Wu W."/>
            <person name="Upadhyaya H.D."/>
            <person name="Yang S.P."/>
            <person name="Shah T."/>
            <person name="Saxena K.B."/>
            <person name="Michael T."/>
            <person name="McCombie W.R."/>
            <person name="Yang B."/>
            <person name="Zhang G."/>
            <person name="Yang H."/>
            <person name="Wang J."/>
            <person name="Spillane C."/>
            <person name="Cook D.R."/>
            <person name="May G.D."/>
            <person name="Xu X."/>
            <person name="Jackson S.A."/>
        </authorList>
    </citation>
    <scope>NUCLEOTIDE SEQUENCE [LARGE SCALE GENOMIC DNA]</scope>
</reference>
<keyword evidence="3" id="KW-0808">Transferase</keyword>
<dbReference type="InterPro" id="IPR002213">
    <property type="entry name" value="UDP_glucos_trans"/>
</dbReference>
<dbReference type="EMBL" id="KQ483528">
    <property type="protein sequence ID" value="KYP47426.1"/>
    <property type="molecule type" value="Genomic_DNA"/>
</dbReference>
<dbReference type="OMA" id="WKVWATE"/>
<dbReference type="SUPFAM" id="SSF53756">
    <property type="entry name" value="UDP-Glycosyltransferase/glycogen phosphorylase"/>
    <property type="match status" value="1"/>
</dbReference>
<keyword evidence="6" id="KW-1185">Reference proteome</keyword>
<feature type="domain" description="Glycosyltransferase N-terminal" evidence="4">
    <location>
        <begin position="42"/>
        <end position="279"/>
    </location>
</feature>
<name>A0A151RXZ0_CAJCA</name>
<evidence type="ECO:0000313" key="6">
    <source>
        <dbReference type="Proteomes" id="UP000075243"/>
    </source>
</evidence>
<dbReference type="InterPro" id="IPR058980">
    <property type="entry name" value="Glyco_transf_N"/>
</dbReference>
<dbReference type="Pfam" id="PF26168">
    <property type="entry name" value="Glyco_transf_N"/>
    <property type="match status" value="1"/>
</dbReference>
<evidence type="ECO:0000256" key="2">
    <source>
        <dbReference type="ARBA" id="ARBA00022676"/>
    </source>
</evidence>
<dbReference type="CDD" id="cd03784">
    <property type="entry name" value="GT1_Gtf-like"/>
    <property type="match status" value="1"/>
</dbReference>
<evidence type="ECO:0000313" key="5">
    <source>
        <dbReference type="EMBL" id="KYP47426.1"/>
    </source>
</evidence>
<evidence type="ECO:0000256" key="3">
    <source>
        <dbReference type="ARBA" id="ARBA00022679"/>
    </source>
</evidence>
<dbReference type="PANTHER" id="PTHR48047:SF182">
    <property type="entry name" value="GLYCOSYLTRANSFERASE"/>
    <property type="match status" value="1"/>
</dbReference>
<comment type="similarity">
    <text evidence="1">Belongs to the UDP-glycosyltransferase family.</text>
</comment>
<dbReference type="Gene3D" id="3.40.50.2000">
    <property type="entry name" value="Glycogen Phosphorylase B"/>
    <property type="match status" value="2"/>
</dbReference>
<sequence>MKHAVGSRKIKRGTGSDCVWKDKCEQFFSSQLAMTTESQSQQLNVIFLPYPAPGHMNPMVDTARLFAKHGVSVTIITTPANASTFQKAIDSDFSSGYCIRTHVIQFPTSQVGLPDGVENVKDITSREMLDKISVGISMLQDQIELLFQEMQPDCLVTDMLYPWTVESAAKIPRIYFYSSSYFTRCASHFIQQHKPHERLFSDNQRFSVPGLPHNIEMTTLQLEEWVRTKNDFTDHLNAIYESESRSFGTLYNSFHELEGDYEQLYESTKGVKCWSVGPVSACLNKGDEEKANRGHREELLQESEWLNWLNSKQNESVLYISFGSLIRLPHSQLLEIALGLQNSGHVFIWVIRKRNRDGDSSLQDFEQKMKESKKGCIIWNWAPQLLILDHPAIGGIVTHCGWNSILESLSAGLPMVTWPVFADQFYNEKLVVDVLKIGVPVGSKENKFWMSIGVDAAVRREDIAKAVILLMGSKESREMRRRARKLGEASKKTIEEGGSSYNNLVQLLDKLKSLKMSRALNRTN</sequence>
<protein>
    <submittedName>
        <fullName evidence="5">Cytokinin-O-glucosyltransferase 1</fullName>
    </submittedName>
</protein>
<organism evidence="5 6">
    <name type="scientific">Cajanus cajan</name>
    <name type="common">Pigeon pea</name>
    <name type="synonym">Cajanus indicus</name>
    <dbReference type="NCBI Taxonomy" id="3821"/>
    <lineage>
        <taxon>Eukaryota</taxon>
        <taxon>Viridiplantae</taxon>
        <taxon>Streptophyta</taxon>
        <taxon>Embryophyta</taxon>
        <taxon>Tracheophyta</taxon>
        <taxon>Spermatophyta</taxon>
        <taxon>Magnoliopsida</taxon>
        <taxon>eudicotyledons</taxon>
        <taxon>Gunneridae</taxon>
        <taxon>Pentapetalae</taxon>
        <taxon>rosids</taxon>
        <taxon>fabids</taxon>
        <taxon>Fabales</taxon>
        <taxon>Fabaceae</taxon>
        <taxon>Papilionoideae</taxon>
        <taxon>50 kb inversion clade</taxon>
        <taxon>NPAAA clade</taxon>
        <taxon>indigoferoid/millettioid clade</taxon>
        <taxon>Phaseoleae</taxon>
        <taxon>Cajanus</taxon>
    </lineage>
</organism>
<dbReference type="AlphaFoldDB" id="A0A151RXZ0"/>
<gene>
    <name evidence="5" type="ORF">KK1_030956</name>
</gene>
<evidence type="ECO:0000256" key="1">
    <source>
        <dbReference type="ARBA" id="ARBA00009995"/>
    </source>
</evidence>
<dbReference type="FunFam" id="3.40.50.2000:FF:000071">
    <property type="entry name" value="Glycosyltransferase"/>
    <property type="match status" value="1"/>
</dbReference>
<dbReference type="Proteomes" id="UP000075243">
    <property type="component" value="Unassembled WGS sequence"/>
</dbReference>
<accession>A0A151RXZ0</accession>
<dbReference type="PANTHER" id="PTHR48047">
    <property type="entry name" value="GLYCOSYLTRANSFERASE"/>
    <property type="match status" value="1"/>
</dbReference>
<keyword evidence="2" id="KW-0328">Glycosyltransferase</keyword>